<dbReference type="InterPro" id="IPR024791">
    <property type="entry name" value="Cyt_c/ubiquinol_Oxase_su3"/>
</dbReference>
<dbReference type="InterPro" id="IPR013833">
    <property type="entry name" value="Cyt_c_oxidase_su3_a-hlx"/>
</dbReference>
<gene>
    <name evidence="9" type="ORF">GPA25_21340</name>
</gene>
<feature type="transmembrane region" description="Helical" evidence="7">
    <location>
        <begin position="186"/>
        <end position="205"/>
    </location>
</feature>
<dbReference type="PROSITE" id="PS50253">
    <property type="entry name" value="COX3"/>
    <property type="match status" value="1"/>
</dbReference>
<proteinExistence type="inferred from homology"/>
<evidence type="ECO:0000256" key="6">
    <source>
        <dbReference type="RuleBase" id="RU003376"/>
    </source>
</evidence>
<evidence type="ECO:0000259" key="8">
    <source>
        <dbReference type="PROSITE" id="PS50253"/>
    </source>
</evidence>
<dbReference type="Gene3D" id="1.20.120.80">
    <property type="entry name" value="Cytochrome c oxidase, subunit III, four-helix bundle"/>
    <property type="match status" value="1"/>
</dbReference>
<protein>
    <submittedName>
        <fullName evidence="9">Cytochrome C oxidase subunit III</fullName>
    </submittedName>
</protein>
<keyword evidence="10" id="KW-1185">Reference proteome</keyword>
<dbReference type="Proteomes" id="UP000648984">
    <property type="component" value="Unassembled WGS sequence"/>
</dbReference>
<organism evidence="9 10">
    <name type="scientific">Aromatoleum diolicum</name>
    <dbReference type="NCBI Taxonomy" id="75796"/>
    <lineage>
        <taxon>Bacteria</taxon>
        <taxon>Pseudomonadati</taxon>
        <taxon>Pseudomonadota</taxon>
        <taxon>Betaproteobacteria</taxon>
        <taxon>Rhodocyclales</taxon>
        <taxon>Rhodocyclaceae</taxon>
        <taxon>Aromatoleum</taxon>
    </lineage>
</organism>
<feature type="transmembrane region" description="Helical" evidence="7">
    <location>
        <begin position="108"/>
        <end position="126"/>
    </location>
</feature>
<dbReference type="RefSeq" id="WP_169262428.1">
    <property type="nucleotide sequence ID" value="NZ_WTVQ01000057.1"/>
</dbReference>
<feature type="domain" description="Heme-copper oxidase subunit III family profile" evidence="8">
    <location>
        <begin position="1"/>
        <end position="210"/>
    </location>
</feature>
<reference evidence="9 10" key="1">
    <citation type="submission" date="2019-12" db="EMBL/GenBank/DDBJ databases">
        <title>Comparative genomics gives insights into the taxonomy of the Azoarcus-Aromatoleum group and reveals separate origins of nif in the plant-associated Azoarcus and non-plant-associated Aromatoleum sub-groups.</title>
        <authorList>
            <person name="Lafos M."/>
            <person name="Maluk M."/>
            <person name="Batista M."/>
            <person name="Junghare M."/>
            <person name="Carmona M."/>
            <person name="Faoro H."/>
            <person name="Cruz L.M."/>
            <person name="Battistoni F."/>
            <person name="De Souza E."/>
            <person name="Pedrosa F."/>
            <person name="Chen W.-M."/>
            <person name="Poole P.S."/>
            <person name="Dixon R.A."/>
            <person name="James E.K."/>
        </authorList>
    </citation>
    <scope>NUCLEOTIDE SEQUENCE [LARGE SCALE GENOMIC DNA]</scope>
    <source>
        <strain evidence="9 10">22Lin</strain>
    </source>
</reference>
<evidence type="ECO:0000313" key="10">
    <source>
        <dbReference type="Proteomes" id="UP000648984"/>
    </source>
</evidence>
<dbReference type="Pfam" id="PF00510">
    <property type="entry name" value="COX3"/>
    <property type="match status" value="1"/>
</dbReference>
<sequence length="222" mass="23432">MNLLNALGTRPWLPEPAPPLRTGAVVPAATIGLRVLLAVIAVLFGLFVLALLVRAQLPDWQALAGVPDAALANTAPLWVNTALLALSSVALQAASSASRRGRTAATRLALAGAGLFALAFLAGQGWVWQQFVARGHFVASHPAASFFYLLTGLHGLHLAGGLIAWGRVTIRAWRATPDSPDPGVALCARYWHFLLVVWLVLFALLTSPPGTIATLAEWCGVR</sequence>
<evidence type="ECO:0000256" key="3">
    <source>
        <dbReference type="ARBA" id="ARBA00022692"/>
    </source>
</evidence>
<comment type="subcellular location">
    <subcellularLocation>
        <location evidence="6">Cell membrane</location>
        <topology evidence="6">Multi-pass membrane protein</topology>
    </subcellularLocation>
    <subcellularLocation>
        <location evidence="1">Membrane</location>
        <topology evidence="1">Multi-pass membrane protein</topology>
    </subcellularLocation>
</comment>
<dbReference type="PANTHER" id="PTHR11403">
    <property type="entry name" value="CYTOCHROME C OXIDASE SUBUNIT III"/>
    <property type="match status" value="1"/>
</dbReference>
<dbReference type="SUPFAM" id="SSF81452">
    <property type="entry name" value="Cytochrome c oxidase subunit III-like"/>
    <property type="match status" value="1"/>
</dbReference>
<feature type="transmembrane region" description="Helical" evidence="7">
    <location>
        <begin position="35"/>
        <end position="57"/>
    </location>
</feature>
<dbReference type="InterPro" id="IPR000298">
    <property type="entry name" value="Cyt_c_oxidase-like_su3"/>
</dbReference>
<evidence type="ECO:0000256" key="2">
    <source>
        <dbReference type="ARBA" id="ARBA00010581"/>
    </source>
</evidence>
<feature type="transmembrane region" description="Helical" evidence="7">
    <location>
        <begin position="77"/>
        <end position="96"/>
    </location>
</feature>
<dbReference type="InterPro" id="IPR035973">
    <property type="entry name" value="Cyt_c_oxidase_su3-like_sf"/>
</dbReference>
<dbReference type="PANTHER" id="PTHR11403:SF10">
    <property type="entry name" value="CYTOCHROME C OXIDASE"/>
    <property type="match status" value="1"/>
</dbReference>
<keyword evidence="3 6" id="KW-0812">Transmembrane</keyword>
<dbReference type="EMBL" id="WTVQ01000057">
    <property type="protein sequence ID" value="NMG77301.1"/>
    <property type="molecule type" value="Genomic_DNA"/>
</dbReference>
<comment type="similarity">
    <text evidence="2 6">Belongs to the cytochrome c oxidase subunit 3 family.</text>
</comment>
<name>A0ABX1QFS1_9RHOO</name>
<comment type="caution">
    <text evidence="9">The sequence shown here is derived from an EMBL/GenBank/DDBJ whole genome shotgun (WGS) entry which is preliminary data.</text>
</comment>
<keyword evidence="4 7" id="KW-1133">Transmembrane helix</keyword>
<evidence type="ECO:0000256" key="5">
    <source>
        <dbReference type="ARBA" id="ARBA00023136"/>
    </source>
</evidence>
<evidence type="ECO:0000256" key="1">
    <source>
        <dbReference type="ARBA" id="ARBA00004141"/>
    </source>
</evidence>
<accession>A0ABX1QFS1</accession>
<evidence type="ECO:0000256" key="4">
    <source>
        <dbReference type="ARBA" id="ARBA00022989"/>
    </source>
</evidence>
<evidence type="ECO:0000313" key="9">
    <source>
        <dbReference type="EMBL" id="NMG77301.1"/>
    </source>
</evidence>
<feature type="transmembrane region" description="Helical" evidence="7">
    <location>
        <begin position="146"/>
        <end position="165"/>
    </location>
</feature>
<evidence type="ECO:0000256" key="7">
    <source>
        <dbReference type="SAM" id="Phobius"/>
    </source>
</evidence>
<keyword evidence="5 7" id="KW-0472">Membrane</keyword>